<dbReference type="RefSeq" id="WP_283485323.1">
    <property type="nucleotide sequence ID" value="NZ_CP125947.1"/>
</dbReference>
<evidence type="ECO:0008006" key="3">
    <source>
        <dbReference type="Google" id="ProtNLM"/>
    </source>
</evidence>
<protein>
    <recommendedName>
        <fullName evidence="3">DUF4089 domain-containing protein</fullName>
    </recommendedName>
</protein>
<reference evidence="1 2" key="1">
    <citation type="submission" date="2023-05" db="EMBL/GenBank/DDBJ databases">
        <authorList>
            <person name="Yin Y."/>
            <person name="Lu Z."/>
        </authorList>
    </citation>
    <scope>NUCLEOTIDE SEQUENCE [LARGE SCALE GENOMIC DNA]</scope>
    <source>
        <strain evidence="1 2">ZM22</strain>
    </source>
</reference>
<dbReference type="EMBL" id="CP125947">
    <property type="protein sequence ID" value="WHS64178.1"/>
    <property type="molecule type" value="Genomic_DNA"/>
</dbReference>
<keyword evidence="2" id="KW-1185">Reference proteome</keyword>
<evidence type="ECO:0000313" key="2">
    <source>
        <dbReference type="Proteomes" id="UP001240697"/>
    </source>
</evidence>
<sequence>MTENTTLLSVENTLALASSLGLPLAPERAALIASVLHHVHTVIARLDELPIEMSSSPTFAFDATRGNTSC</sequence>
<gene>
    <name evidence="1" type="ORF">QMY55_16925</name>
</gene>
<name>A0ABY8SMP1_9BURK</name>
<proteinExistence type="predicted"/>
<evidence type="ECO:0000313" key="1">
    <source>
        <dbReference type="EMBL" id="WHS64178.1"/>
    </source>
</evidence>
<accession>A0ABY8SMP1</accession>
<organism evidence="1 2">
    <name type="scientific">Comamonas resistens</name>
    <dbReference type="NCBI Taxonomy" id="3046670"/>
    <lineage>
        <taxon>Bacteria</taxon>
        <taxon>Pseudomonadati</taxon>
        <taxon>Pseudomonadota</taxon>
        <taxon>Betaproteobacteria</taxon>
        <taxon>Burkholderiales</taxon>
        <taxon>Comamonadaceae</taxon>
        <taxon>Comamonas</taxon>
    </lineage>
</organism>
<dbReference type="Proteomes" id="UP001240697">
    <property type="component" value="Chromosome"/>
</dbReference>